<keyword evidence="2" id="KW-1185">Reference proteome</keyword>
<evidence type="ECO:0000313" key="2">
    <source>
        <dbReference type="Proteomes" id="UP001597383"/>
    </source>
</evidence>
<dbReference type="Proteomes" id="UP001597383">
    <property type="component" value="Unassembled WGS sequence"/>
</dbReference>
<organism evidence="1 2">
    <name type="scientific">Ornithinibacillus salinisoli</name>
    <dbReference type="NCBI Taxonomy" id="1848459"/>
    <lineage>
        <taxon>Bacteria</taxon>
        <taxon>Bacillati</taxon>
        <taxon>Bacillota</taxon>
        <taxon>Bacilli</taxon>
        <taxon>Bacillales</taxon>
        <taxon>Bacillaceae</taxon>
        <taxon>Ornithinibacillus</taxon>
    </lineage>
</organism>
<gene>
    <name evidence="1" type="ORF">ACFSJF_17235</name>
</gene>
<sequence>MSNLIYEFSILYNKRQTSWEFETPQARNTFFDTVKEKFSGKEYVNKNKALGKKDIVQISVNDVRQDSIEGIADIVPYEWYDGEVYNELMEFVTNEYKKY</sequence>
<protein>
    <submittedName>
        <fullName evidence="1">Uncharacterized protein</fullName>
    </submittedName>
</protein>
<evidence type="ECO:0000313" key="1">
    <source>
        <dbReference type="EMBL" id="MFD2046025.1"/>
    </source>
</evidence>
<comment type="caution">
    <text evidence="1">The sequence shown here is derived from an EMBL/GenBank/DDBJ whole genome shotgun (WGS) entry which is preliminary data.</text>
</comment>
<dbReference type="RefSeq" id="WP_377557035.1">
    <property type="nucleotide sequence ID" value="NZ_JBHUHQ010000021.1"/>
</dbReference>
<accession>A0ABW4W595</accession>
<reference evidence="2" key="1">
    <citation type="journal article" date="2019" name="Int. J. Syst. Evol. Microbiol.">
        <title>The Global Catalogue of Microorganisms (GCM) 10K type strain sequencing project: providing services to taxonomists for standard genome sequencing and annotation.</title>
        <authorList>
            <consortium name="The Broad Institute Genomics Platform"/>
            <consortium name="The Broad Institute Genome Sequencing Center for Infectious Disease"/>
            <person name="Wu L."/>
            <person name="Ma J."/>
        </authorList>
    </citation>
    <scope>NUCLEOTIDE SEQUENCE [LARGE SCALE GENOMIC DNA]</scope>
    <source>
        <strain evidence="2">R28</strain>
    </source>
</reference>
<proteinExistence type="predicted"/>
<name>A0ABW4W595_9BACI</name>
<dbReference type="EMBL" id="JBHUHQ010000021">
    <property type="protein sequence ID" value="MFD2046025.1"/>
    <property type="molecule type" value="Genomic_DNA"/>
</dbReference>